<name>A0ABP9FIY0_9ACTN</name>
<dbReference type="EMBL" id="BAABLV010000035">
    <property type="protein sequence ID" value="GAA4901914.1"/>
    <property type="molecule type" value="Genomic_DNA"/>
</dbReference>
<dbReference type="Pfam" id="PF05949">
    <property type="entry name" value="DUF881"/>
    <property type="match status" value="1"/>
</dbReference>
<evidence type="ECO:0000313" key="3">
    <source>
        <dbReference type="EMBL" id="GAA4901914.1"/>
    </source>
</evidence>
<keyword evidence="2" id="KW-0812">Transmembrane</keyword>
<proteinExistence type="inferred from homology"/>
<dbReference type="PANTHER" id="PTHR37313:SF1">
    <property type="entry name" value="UPF0749 PROTEIN RV1823"/>
    <property type="match status" value="1"/>
</dbReference>
<dbReference type="RefSeq" id="WP_345582537.1">
    <property type="nucleotide sequence ID" value="NZ_BAABLV010000035.1"/>
</dbReference>
<keyword evidence="2" id="KW-1133">Transmembrane helix</keyword>
<dbReference type="PANTHER" id="PTHR37313">
    <property type="entry name" value="UPF0749 PROTEIN RV1825"/>
    <property type="match status" value="1"/>
</dbReference>
<evidence type="ECO:0000313" key="4">
    <source>
        <dbReference type="Proteomes" id="UP001501521"/>
    </source>
</evidence>
<keyword evidence="2" id="KW-0472">Membrane</keyword>
<protein>
    <submittedName>
        <fullName evidence="3">DUF881 domain-containing protein</fullName>
    </submittedName>
</protein>
<dbReference type="Proteomes" id="UP001501521">
    <property type="component" value="Unassembled WGS sequence"/>
</dbReference>
<dbReference type="InterPro" id="IPR010273">
    <property type="entry name" value="DUF881"/>
</dbReference>
<gene>
    <name evidence="3" type="ORF">GCM10025789_20660</name>
</gene>
<sequence>MRRRPDASMSLLNDLQAEALEPEYRSTTAPRHQPGRLMVVVLLLAVLLTIAVLQTTTGTSSAAEQRQELLDRVTAARERQSALGDTASELEDEVSQLGARALGDPAERELLLLLDRVSGASAVTGPGIVVTVDDADDATSAQGMVLDGDLSRLVNGLRQAGAEAIAINGRRLSVLTPIRSAGAAITVDYVSLSPPYRVEVIGNPDTLQARFNETTAAAWWHLITQNYGLSMTITRADDDLVLPADPGMTVRHAKQK</sequence>
<comment type="caution">
    <text evidence="3">The sequence shown here is derived from an EMBL/GenBank/DDBJ whole genome shotgun (WGS) entry which is preliminary data.</text>
</comment>
<accession>A0ABP9FIY0</accession>
<dbReference type="Gene3D" id="3.30.70.1880">
    <property type="entry name" value="Protein of unknown function DUF881"/>
    <property type="match status" value="1"/>
</dbReference>
<feature type="transmembrane region" description="Helical" evidence="2">
    <location>
        <begin position="35"/>
        <end position="53"/>
    </location>
</feature>
<organism evidence="3 4">
    <name type="scientific">Tessaracoccus lubricantis</name>
    <dbReference type="NCBI Taxonomy" id="545543"/>
    <lineage>
        <taxon>Bacteria</taxon>
        <taxon>Bacillati</taxon>
        <taxon>Actinomycetota</taxon>
        <taxon>Actinomycetes</taxon>
        <taxon>Propionibacteriales</taxon>
        <taxon>Propionibacteriaceae</taxon>
        <taxon>Tessaracoccus</taxon>
    </lineage>
</organism>
<evidence type="ECO:0000256" key="2">
    <source>
        <dbReference type="SAM" id="Phobius"/>
    </source>
</evidence>
<evidence type="ECO:0000256" key="1">
    <source>
        <dbReference type="ARBA" id="ARBA00009108"/>
    </source>
</evidence>
<reference evidence="4" key="1">
    <citation type="journal article" date="2019" name="Int. J. Syst. Evol. Microbiol.">
        <title>The Global Catalogue of Microorganisms (GCM) 10K type strain sequencing project: providing services to taxonomists for standard genome sequencing and annotation.</title>
        <authorList>
            <consortium name="The Broad Institute Genomics Platform"/>
            <consortium name="The Broad Institute Genome Sequencing Center for Infectious Disease"/>
            <person name="Wu L."/>
            <person name="Ma J."/>
        </authorList>
    </citation>
    <scope>NUCLEOTIDE SEQUENCE [LARGE SCALE GENOMIC DNA]</scope>
    <source>
        <strain evidence="4">JCM 19125</strain>
    </source>
</reference>
<keyword evidence="4" id="KW-1185">Reference proteome</keyword>
<comment type="similarity">
    <text evidence="1">Belongs to the UPF0749 family.</text>
</comment>